<dbReference type="InterPro" id="IPR005146">
    <property type="entry name" value="B3/B4_tRNA-bd"/>
</dbReference>
<feature type="domain" description="TRNA-binding" evidence="17">
    <location>
        <begin position="40"/>
        <end position="155"/>
    </location>
</feature>
<dbReference type="Pfam" id="PF01588">
    <property type="entry name" value="tRNA_bind"/>
    <property type="match status" value="1"/>
</dbReference>
<evidence type="ECO:0000256" key="10">
    <source>
        <dbReference type="ARBA" id="ARBA00022842"/>
    </source>
</evidence>
<reference evidence="20 21" key="1">
    <citation type="submission" date="2019-09" db="EMBL/GenBank/DDBJ databases">
        <title>Serinicoccus pratensis sp. nov., isolated from meadow soil.</title>
        <authorList>
            <person name="Zhang W."/>
        </authorList>
    </citation>
    <scope>NUCLEOTIDE SEQUENCE [LARGE SCALE GENOMIC DNA]</scope>
    <source>
        <strain evidence="20 21">W204</strain>
    </source>
</reference>
<dbReference type="SUPFAM" id="SSF55681">
    <property type="entry name" value="Class II aaRS and biotin synthetases"/>
    <property type="match status" value="1"/>
</dbReference>
<dbReference type="InterPro" id="IPR041616">
    <property type="entry name" value="PheRS_beta_core"/>
</dbReference>
<comment type="subcellular location">
    <subcellularLocation>
        <location evidence="1 15">Cytoplasm</location>
    </subcellularLocation>
</comment>
<keyword evidence="21" id="KW-1185">Reference proteome</keyword>
<dbReference type="SUPFAM" id="SSF46955">
    <property type="entry name" value="Putative DNA-binding domain"/>
    <property type="match status" value="1"/>
</dbReference>
<dbReference type="InterPro" id="IPR012340">
    <property type="entry name" value="NA-bd_OB-fold"/>
</dbReference>
<keyword evidence="7 15" id="KW-0479">Metal-binding</keyword>
<dbReference type="PANTHER" id="PTHR10947">
    <property type="entry name" value="PHENYLALANYL-TRNA SYNTHETASE BETA CHAIN AND LEUCINE-RICH REPEAT-CONTAINING PROTEIN 47"/>
    <property type="match status" value="1"/>
</dbReference>
<dbReference type="GO" id="GO:0000287">
    <property type="term" value="F:magnesium ion binding"/>
    <property type="evidence" value="ECO:0007669"/>
    <property type="project" value="UniProtKB-UniRule"/>
</dbReference>
<evidence type="ECO:0000256" key="9">
    <source>
        <dbReference type="ARBA" id="ARBA00022840"/>
    </source>
</evidence>
<evidence type="ECO:0000256" key="2">
    <source>
        <dbReference type="ARBA" id="ARBA00008653"/>
    </source>
</evidence>
<dbReference type="InterPro" id="IPR005121">
    <property type="entry name" value="Fdx_antiC-bd"/>
</dbReference>
<feature type="binding site" evidence="15">
    <location>
        <position position="496"/>
    </location>
    <ligand>
        <name>Mg(2+)</name>
        <dbReference type="ChEBI" id="CHEBI:18420"/>
        <note>shared with alpha subunit</note>
    </ligand>
</feature>
<keyword evidence="12 15" id="KW-0648">Protein biosynthesis</keyword>
<dbReference type="CDD" id="cd00769">
    <property type="entry name" value="PheRS_beta_core"/>
    <property type="match status" value="1"/>
</dbReference>
<sequence length="851" mass="91059">MRVPVDWLGEYVELPPGVTGEQIAADLVSVGLEEEGLHGGDVTGPLVVGRVLEKYPEPQKNGKTINWCQVDVADANDTGEPQGIVCGADNFEVGDLVAVVLPGGVLPGDFRISARKTYGHVSAGMICSVRELGIGDDHDGIIVLPRLLGEGRVAELGLEPGDNLIPVLGLDREVVEVNVTPDRGYCFSIRGIAREYSHSTGAAYRDPADLPVDPAADGGYPVQLADQAPLDGVPGCDRYLARVVRGIDLTRQTPEWLARRLTEAGMRPIGLAVDVTNYVMLALGQPLHAFDLDTLERPIVVRRARAGERLKTLDDVDRGLDPEDLLITCGPGGERILALAGVMGGEDGEVTPGQTTDVLIESAHFDQRSVARTARRHKLSSEAAKRFERGVDPDVTAAAAQMAVNLLVEHGGGIADPAITDADERAATTLPAIDLDLSLPSAYVGVDYPRERVVEILQMIGCRVEKPDASQAYLPVRVTPPTWRPDLTDAPTLVEEVARIDGYDKIPSVVPRATGGRGLTHAQRSRHAVAYGLAGQGLHEVLTYPFVGESRFDELGLAADDPRRAALRLANPLSDEAPLMRTELLQTLPDTLRRNISRGSRDVALFEIDTVTLPDHTAQAPVPGVGARPSDEVLERIRGAVPSQPLHVAIVAAGQVERAGWWGQGRPLDVTDIVGWGHAVADTLGVPVQRVQTERAPFHPGRCVELTLADGTPVGWAGELHPKVLQRLGLPERTCAAELDLEVLVTASEQPGQAGALSTHPVAGSDVALVVPRTVSYADVEATLRMGAGDLLESIALFDVYVGDQIEDDQQSLAFRMTFRAPDRTLTTEEVNAARDAAVARATRELGAVQR</sequence>
<dbReference type="GO" id="GO:0000049">
    <property type="term" value="F:tRNA binding"/>
    <property type="evidence" value="ECO:0007669"/>
    <property type="project" value="UniProtKB-UniRule"/>
</dbReference>
<keyword evidence="13 15" id="KW-0030">Aminoacyl-tRNA synthetase</keyword>
<dbReference type="Pfam" id="PF17759">
    <property type="entry name" value="tRNA_synthFbeta"/>
    <property type="match status" value="1"/>
</dbReference>
<protein>
    <recommendedName>
        <fullName evidence="15">Phenylalanine--tRNA ligase beta subunit</fullName>
        <ecNumber evidence="15">6.1.1.20</ecNumber>
    </recommendedName>
    <alternativeName>
        <fullName evidence="15">Phenylalanyl-tRNA synthetase beta subunit</fullName>
        <shortName evidence="15">PheRS</shortName>
    </alternativeName>
</protein>
<feature type="binding site" evidence="15">
    <location>
        <position position="486"/>
    </location>
    <ligand>
        <name>Mg(2+)</name>
        <dbReference type="ChEBI" id="CHEBI:18420"/>
        <note>shared with alpha subunit</note>
    </ligand>
</feature>
<evidence type="ECO:0000256" key="8">
    <source>
        <dbReference type="ARBA" id="ARBA00022741"/>
    </source>
</evidence>
<evidence type="ECO:0000256" key="12">
    <source>
        <dbReference type="ARBA" id="ARBA00022917"/>
    </source>
</evidence>
<dbReference type="SMART" id="SM00874">
    <property type="entry name" value="B5"/>
    <property type="match status" value="1"/>
</dbReference>
<dbReference type="Pfam" id="PF03484">
    <property type="entry name" value="B5"/>
    <property type="match status" value="1"/>
</dbReference>
<comment type="similarity">
    <text evidence="2 15">Belongs to the phenylalanyl-tRNA synthetase beta subunit family. Type 1 subfamily.</text>
</comment>
<evidence type="ECO:0000256" key="4">
    <source>
        <dbReference type="ARBA" id="ARBA00022490"/>
    </source>
</evidence>
<dbReference type="InterPro" id="IPR045060">
    <property type="entry name" value="Phe-tRNA-ligase_IIc_bsu"/>
</dbReference>
<dbReference type="InterPro" id="IPR002547">
    <property type="entry name" value="tRNA-bd_dom"/>
</dbReference>
<keyword evidence="5 16" id="KW-0820">tRNA-binding</keyword>
<dbReference type="SMART" id="SM00873">
    <property type="entry name" value="B3_4"/>
    <property type="match status" value="1"/>
</dbReference>
<dbReference type="PROSITE" id="PS51447">
    <property type="entry name" value="FDX_ACB"/>
    <property type="match status" value="1"/>
</dbReference>
<evidence type="ECO:0000256" key="7">
    <source>
        <dbReference type="ARBA" id="ARBA00022723"/>
    </source>
</evidence>
<dbReference type="Gene3D" id="3.50.40.10">
    <property type="entry name" value="Phenylalanyl-trna Synthetase, Chain B, domain 3"/>
    <property type="match status" value="1"/>
</dbReference>
<dbReference type="GO" id="GO:0006432">
    <property type="term" value="P:phenylalanyl-tRNA aminoacylation"/>
    <property type="evidence" value="ECO:0007669"/>
    <property type="project" value="UniProtKB-UniRule"/>
</dbReference>
<keyword evidence="8 15" id="KW-0547">Nucleotide-binding</keyword>
<dbReference type="InterPro" id="IPR005147">
    <property type="entry name" value="tRNA_synthase_B5-dom"/>
</dbReference>
<dbReference type="Gene3D" id="3.30.56.10">
    <property type="match status" value="2"/>
</dbReference>
<dbReference type="InterPro" id="IPR020825">
    <property type="entry name" value="Phe-tRNA_synthase-like_B3/B4"/>
</dbReference>
<evidence type="ECO:0000256" key="13">
    <source>
        <dbReference type="ARBA" id="ARBA00023146"/>
    </source>
</evidence>
<organism evidence="20 21">
    <name type="scientific">Ornithinimicrobium pratense</name>
    <dbReference type="NCBI Taxonomy" id="2593973"/>
    <lineage>
        <taxon>Bacteria</taxon>
        <taxon>Bacillati</taxon>
        <taxon>Actinomycetota</taxon>
        <taxon>Actinomycetes</taxon>
        <taxon>Micrococcales</taxon>
        <taxon>Ornithinimicrobiaceae</taxon>
        <taxon>Ornithinimicrobium</taxon>
    </lineage>
</organism>
<dbReference type="RefSeq" id="WP_158061202.1">
    <property type="nucleotide sequence ID" value="NZ_CP044427.1"/>
</dbReference>
<dbReference type="Gene3D" id="2.40.50.140">
    <property type="entry name" value="Nucleic acid-binding proteins"/>
    <property type="match status" value="1"/>
</dbReference>
<dbReference type="InterPro" id="IPR036690">
    <property type="entry name" value="Fdx_antiC-bd_sf"/>
</dbReference>
<dbReference type="EMBL" id="CP044427">
    <property type="protein sequence ID" value="QFG68816.1"/>
    <property type="molecule type" value="Genomic_DNA"/>
</dbReference>
<evidence type="ECO:0000259" key="18">
    <source>
        <dbReference type="PROSITE" id="PS51447"/>
    </source>
</evidence>
<evidence type="ECO:0000259" key="19">
    <source>
        <dbReference type="PROSITE" id="PS51483"/>
    </source>
</evidence>
<dbReference type="Pfam" id="PF03483">
    <property type="entry name" value="B3_4"/>
    <property type="match status" value="1"/>
</dbReference>
<dbReference type="KEGG" id="serw:FY030_08965"/>
<dbReference type="PROSITE" id="PS50886">
    <property type="entry name" value="TRBD"/>
    <property type="match status" value="1"/>
</dbReference>
<dbReference type="GO" id="GO:0005524">
    <property type="term" value="F:ATP binding"/>
    <property type="evidence" value="ECO:0007669"/>
    <property type="project" value="UniProtKB-UniRule"/>
</dbReference>
<accession>A0A5J6V6R3</accession>
<dbReference type="EC" id="6.1.1.20" evidence="15"/>
<evidence type="ECO:0000256" key="15">
    <source>
        <dbReference type="HAMAP-Rule" id="MF_00283"/>
    </source>
</evidence>
<feature type="domain" description="FDX-ACB" evidence="18">
    <location>
        <begin position="758"/>
        <end position="851"/>
    </location>
</feature>
<dbReference type="CDD" id="cd02796">
    <property type="entry name" value="tRNA_bind_bactPheRS"/>
    <property type="match status" value="1"/>
</dbReference>
<dbReference type="NCBIfam" id="TIGR00472">
    <property type="entry name" value="pheT_bact"/>
    <property type="match status" value="1"/>
</dbReference>
<keyword evidence="4 15" id="KW-0963">Cytoplasm</keyword>
<proteinExistence type="inferred from homology"/>
<comment type="subunit">
    <text evidence="3 15">Tetramer of two alpha and two beta subunits.</text>
</comment>
<dbReference type="SUPFAM" id="SSF54991">
    <property type="entry name" value="Anticodon-binding domain of PheRS"/>
    <property type="match status" value="1"/>
</dbReference>
<evidence type="ECO:0000256" key="6">
    <source>
        <dbReference type="ARBA" id="ARBA00022598"/>
    </source>
</evidence>
<evidence type="ECO:0000256" key="16">
    <source>
        <dbReference type="PROSITE-ProRule" id="PRU00209"/>
    </source>
</evidence>
<feature type="domain" description="B5" evidence="19">
    <location>
        <begin position="428"/>
        <end position="508"/>
    </location>
</feature>
<dbReference type="Gene3D" id="3.30.930.10">
    <property type="entry name" value="Bira Bifunctional Protein, Domain 2"/>
    <property type="match status" value="1"/>
</dbReference>
<evidence type="ECO:0000256" key="3">
    <source>
        <dbReference type="ARBA" id="ARBA00011209"/>
    </source>
</evidence>
<dbReference type="SMART" id="SM00896">
    <property type="entry name" value="FDX-ACB"/>
    <property type="match status" value="1"/>
</dbReference>
<comment type="cofactor">
    <cofactor evidence="15">
        <name>Mg(2+)</name>
        <dbReference type="ChEBI" id="CHEBI:18420"/>
    </cofactor>
    <text evidence="15">Binds 2 magnesium ions per tetramer.</text>
</comment>
<evidence type="ECO:0000256" key="11">
    <source>
        <dbReference type="ARBA" id="ARBA00022884"/>
    </source>
</evidence>
<dbReference type="HAMAP" id="MF_00283">
    <property type="entry name" value="Phe_tRNA_synth_beta1"/>
    <property type="match status" value="1"/>
</dbReference>
<dbReference type="OrthoDB" id="9805455at2"/>
<dbReference type="GO" id="GO:0009328">
    <property type="term" value="C:phenylalanine-tRNA ligase complex"/>
    <property type="evidence" value="ECO:0007669"/>
    <property type="project" value="TreeGrafter"/>
</dbReference>
<dbReference type="InterPro" id="IPR009061">
    <property type="entry name" value="DNA-bd_dom_put_sf"/>
</dbReference>
<evidence type="ECO:0000256" key="14">
    <source>
        <dbReference type="ARBA" id="ARBA00049255"/>
    </source>
</evidence>
<keyword evidence="11 16" id="KW-0694">RNA-binding</keyword>
<dbReference type="PROSITE" id="PS51483">
    <property type="entry name" value="B5"/>
    <property type="match status" value="1"/>
</dbReference>
<dbReference type="InterPro" id="IPR033714">
    <property type="entry name" value="tRNA_bind_bactPheRS"/>
</dbReference>
<dbReference type="InterPro" id="IPR004532">
    <property type="entry name" value="Phe-tRNA-ligase_IIc_bsu_bact"/>
</dbReference>
<dbReference type="PANTHER" id="PTHR10947:SF0">
    <property type="entry name" value="PHENYLALANINE--TRNA LIGASE BETA SUBUNIT"/>
    <property type="match status" value="1"/>
</dbReference>
<comment type="caution">
    <text evidence="15">Lacks conserved residue(s) required for the propagation of feature annotation.</text>
</comment>
<gene>
    <name evidence="15" type="primary">pheT</name>
    <name evidence="20" type="ORF">FY030_08965</name>
</gene>
<keyword evidence="6 15" id="KW-0436">Ligase</keyword>
<dbReference type="SUPFAM" id="SSF56037">
    <property type="entry name" value="PheT/TilS domain"/>
    <property type="match status" value="1"/>
</dbReference>
<evidence type="ECO:0000313" key="20">
    <source>
        <dbReference type="EMBL" id="QFG68816.1"/>
    </source>
</evidence>
<evidence type="ECO:0000256" key="1">
    <source>
        <dbReference type="ARBA" id="ARBA00004496"/>
    </source>
</evidence>
<dbReference type="AlphaFoldDB" id="A0A5J6V6R3"/>
<dbReference type="GO" id="GO:0004826">
    <property type="term" value="F:phenylalanine-tRNA ligase activity"/>
    <property type="evidence" value="ECO:0007669"/>
    <property type="project" value="UniProtKB-UniRule"/>
</dbReference>
<keyword evidence="9 15" id="KW-0067">ATP-binding</keyword>
<keyword evidence="10 15" id="KW-0460">Magnesium</keyword>
<feature type="binding site" evidence="15">
    <location>
        <position position="495"/>
    </location>
    <ligand>
        <name>Mg(2+)</name>
        <dbReference type="ChEBI" id="CHEBI:18420"/>
        <note>shared with alpha subunit</note>
    </ligand>
</feature>
<dbReference type="Pfam" id="PF03147">
    <property type="entry name" value="FDX-ACB"/>
    <property type="match status" value="1"/>
</dbReference>
<evidence type="ECO:0000256" key="5">
    <source>
        <dbReference type="ARBA" id="ARBA00022555"/>
    </source>
</evidence>
<evidence type="ECO:0000259" key="17">
    <source>
        <dbReference type="PROSITE" id="PS50886"/>
    </source>
</evidence>
<name>A0A5J6V6R3_9MICO</name>
<dbReference type="Proteomes" id="UP000326546">
    <property type="component" value="Chromosome"/>
</dbReference>
<dbReference type="Gene3D" id="3.30.70.380">
    <property type="entry name" value="Ferrodoxin-fold anticodon-binding domain"/>
    <property type="match status" value="1"/>
</dbReference>
<dbReference type="InterPro" id="IPR045864">
    <property type="entry name" value="aa-tRNA-synth_II/BPL/LPL"/>
</dbReference>
<dbReference type="SUPFAM" id="SSF50249">
    <property type="entry name" value="Nucleic acid-binding proteins"/>
    <property type="match status" value="1"/>
</dbReference>
<evidence type="ECO:0000313" key="21">
    <source>
        <dbReference type="Proteomes" id="UP000326546"/>
    </source>
</evidence>
<comment type="catalytic activity">
    <reaction evidence="14 15">
        <text>tRNA(Phe) + L-phenylalanine + ATP = L-phenylalanyl-tRNA(Phe) + AMP + diphosphate + H(+)</text>
        <dbReference type="Rhea" id="RHEA:19413"/>
        <dbReference type="Rhea" id="RHEA-COMP:9668"/>
        <dbReference type="Rhea" id="RHEA-COMP:9699"/>
        <dbReference type="ChEBI" id="CHEBI:15378"/>
        <dbReference type="ChEBI" id="CHEBI:30616"/>
        <dbReference type="ChEBI" id="CHEBI:33019"/>
        <dbReference type="ChEBI" id="CHEBI:58095"/>
        <dbReference type="ChEBI" id="CHEBI:78442"/>
        <dbReference type="ChEBI" id="CHEBI:78531"/>
        <dbReference type="ChEBI" id="CHEBI:456215"/>
        <dbReference type="EC" id="6.1.1.20"/>
    </reaction>
</comment>